<evidence type="ECO:0000256" key="1">
    <source>
        <dbReference type="SAM" id="MobiDB-lite"/>
    </source>
</evidence>
<dbReference type="AlphaFoldDB" id="A0A6J4KXB6"/>
<evidence type="ECO:0000313" key="2">
    <source>
        <dbReference type="EMBL" id="CAA9316488.1"/>
    </source>
</evidence>
<accession>A0A6J4KXB6</accession>
<sequence>GAHRVAGRRPGGVRALLPYVLDLPRTSRALPRGPLRAPRRTGVRRGARAARRAGAHRRGPRLRAARVVGARLERAGDRLLPRARRRADERLDRVPRYRRAARAARRPL</sequence>
<feature type="non-terminal residue" evidence="2">
    <location>
        <position position="1"/>
    </location>
</feature>
<feature type="compositionally biased region" description="Basic residues" evidence="1">
    <location>
        <begin position="37"/>
        <end position="62"/>
    </location>
</feature>
<feature type="region of interest" description="Disordered" evidence="1">
    <location>
        <begin position="28"/>
        <end position="62"/>
    </location>
</feature>
<name>A0A6J4KXB6_9BACT</name>
<organism evidence="2">
    <name type="scientific">uncultured Gemmatimonadaceae bacterium</name>
    <dbReference type="NCBI Taxonomy" id="246130"/>
    <lineage>
        <taxon>Bacteria</taxon>
        <taxon>Pseudomonadati</taxon>
        <taxon>Gemmatimonadota</taxon>
        <taxon>Gemmatimonadia</taxon>
        <taxon>Gemmatimonadales</taxon>
        <taxon>Gemmatimonadaceae</taxon>
        <taxon>environmental samples</taxon>
    </lineage>
</organism>
<dbReference type="EMBL" id="CADCTX010000384">
    <property type="protein sequence ID" value="CAA9316488.1"/>
    <property type="molecule type" value="Genomic_DNA"/>
</dbReference>
<reference evidence="2" key="1">
    <citation type="submission" date="2020-02" db="EMBL/GenBank/DDBJ databases">
        <authorList>
            <person name="Meier V. D."/>
        </authorList>
    </citation>
    <scope>NUCLEOTIDE SEQUENCE</scope>
    <source>
        <strain evidence="2">AVDCRST_MAG40</strain>
    </source>
</reference>
<feature type="non-terminal residue" evidence="2">
    <location>
        <position position="108"/>
    </location>
</feature>
<protein>
    <submittedName>
        <fullName evidence="2">Uncharacterized protein</fullName>
    </submittedName>
</protein>
<gene>
    <name evidence="2" type="ORF">AVDCRST_MAG40-1256</name>
</gene>
<proteinExistence type="predicted"/>